<proteinExistence type="predicted"/>
<gene>
    <name evidence="2" type="ORF">IC230_12600</name>
</gene>
<dbReference type="PANTHER" id="PTHR33516">
    <property type="entry name" value="LEXA REPRESSOR"/>
    <property type="match status" value="1"/>
</dbReference>
<dbReference type="InterPro" id="IPR039418">
    <property type="entry name" value="LexA-like"/>
</dbReference>
<dbReference type="InterPro" id="IPR015927">
    <property type="entry name" value="Peptidase_S24_S26A/B/C"/>
</dbReference>
<dbReference type="Gene3D" id="2.10.109.10">
    <property type="entry name" value="Umud Fragment, subunit A"/>
    <property type="match status" value="1"/>
</dbReference>
<feature type="domain" description="Peptidase S24/S26A/S26B/S26C" evidence="1">
    <location>
        <begin position="25"/>
        <end position="142"/>
    </location>
</feature>
<dbReference type="InterPro" id="IPR036286">
    <property type="entry name" value="LexA/Signal_pep-like_sf"/>
</dbReference>
<dbReference type="Pfam" id="PF00717">
    <property type="entry name" value="Peptidase_S24"/>
    <property type="match status" value="1"/>
</dbReference>
<evidence type="ECO:0000259" key="1">
    <source>
        <dbReference type="Pfam" id="PF00717"/>
    </source>
</evidence>
<organism evidence="2 3">
    <name type="scientific">Spirosoma validum</name>
    <dbReference type="NCBI Taxonomy" id="2771355"/>
    <lineage>
        <taxon>Bacteria</taxon>
        <taxon>Pseudomonadati</taxon>
        <taxon>Bacteroidota</taxon>
        <taxon>Cytophagia</taxon>
        <taxon>Cytophagales</taxon>
        <taxon>Cytophagaceae</taxon>
        <taxon>Spirosoma</taxon>
    </lineage>
</organism>
<evidence type="ECO:0000313" key="2">
    <source>
        <dbReference type="EMBL" id="MBD2753736.1"/>
    </source>
</evidence>
<dbReference type="AlphaFoldDB" id="A0A927B1P4"/>
<dbReference type="InterPro" id="IPR050077">
    <property type="entry name" value="LexA_repressor"/>
</dbReference>
<reference evidence="2" key="1">
    <citation type="submission" date="2020-09" db="EMBL/GenBank/DDBJ databases">
        <authorList>
            <person name="Kim M.K."/>
        </authorList>
    </citation>
    <scope>NUCLEOTIDE SEQUENCE</scope>
    <source>
        <strain evidence="2">BT704</strain>
    </source>
</reference>
<dbReference type="PANTHER" id="PTHR33516:SF2">
    <property type="entry name" value="LEXA REPRESSOR-RELATED"/>
    <property type="match status" value="1"/>
</dbReference>
<comment type="caution">
    <text evidence="2">The sequence shown here is derived from an EMBL/GenBank/DDBJ whole genome shotgun (WGS) entry which is preliminary data.</text>
</comment>
<protein>
    <submittedName>
        <fullName evidence="2">DNA repair protein</fullName>
    </submittedName>
</protein>
<sequence length="156" mass="17718">MIETIDKIPPENIYLVDATRRADLPFYDALVPAGFSNPADNHIRERLNLQDLCVLHPDCTYFVKAVGESMIGDYIYDGSILVVDATIPVETGRVIVAWVNGECCVKRFVRQAKMIMLESSNVLYPPRYVHLDRDQFSVLGVVTYIVSKPPKYVRPR</sequence>
<accession>A0A927B1P4</accession>
<dbReference type="EMBL" id="JACXAA010000004">
    <property type="protein sequence ID" value="MBD2753736.1"/>
    <property type="molecule type" value="Genomic_DNA"/>
</dbReference>
<name>A0A927B1P4_9BACT</name>
<keyword evidence="3" id="KW-1185">Reference proteome</keyword>
<dbReference type="RefSeq" id="WP_191039384.1">
    <property type="nucleotide sequence ID" value="NZ_JACXAA010000004.1"/>
</dbReference>
<dbReference type="CDD" id="cd06529">
    <property type="entry name" value="S24_LexA-like"/>
    <property type="match status" value="1"/>
</dbReference>
<evidence type="ECO:0000313" key="3">
    <source>
        <dbReference type="Proteomes" id="UP000653797"/>
    </source>
</evidence>
<dbReference type="Proteomes" id="UP000653797">
    <property type="component" value="Unassembled WGS sequence"/>
</dbReference>
<dbReference type="SUPFAM" id="SSF51306">
    <property type="entry name" value="LexA/Signal peptidase"/>
    <property type="match status" value="1"/>
</dbReference>